<gene>
    <name evidence="2" type="ORF">EVS81_03855</name>
</gene>
<evidence type="ECO:0000313" key="3">
    <source>
        <dbReference type="Proteomes" id="UP000289260"/>
    </source>
</evidence>
<dbReference type="SUPFAM" id="SSF51556">
    <property type="entry name" value="Metallo-dependent hydrolases"/>
    <property type="match status" value="1"/>
</dbReference>
<name>A0A4V0Z1D9_9MICO</name>
<dbReference type="Gene3D" id="2.30.40.10">
    <property type="entry name" value="Urease, subunit C, domain 1"/>
    <property type="match status" value="1"/>
</dbReference>
<evidence type="ECO:0000259" key="1">
    <source>
        <dbReference type="Pfam" id="PF01979"/>
    </source>
</evidence>
<dbReference type="OrthoDB" id="3189065at2"/>
<proteinExistence type="predicted"/>
<dbReference type="InterPro" id="IPR032466">
    <property type="entry name" value="Metal_Hydrolase"/>
</dbReference>
<dbReference type="PANTHER" id="PTHR43135:SF3">
    <property type="entry name" value="ALPHA-D-RIBOSE 1-METHYLPHOSPHONATE 5-TRIPHOSPHATE DIPHOSPHATASE"/>
    <property type="match status" value="1"/>
</dbReference>
<feature type="domain" description="Amidohydrolase-related" evidence="1">
    <location>
        <begin position="63"/>
        <end position="346"/>
    </location>
</feature>
<dbReference type="CDD" id="cd01292">
    <property type="entry name" value="metallo-dependent_hydrolases"/>
    <property type="match status" value="1"/>
</dbReference>
<keyword evidence="3" id="KW-1185">Reference proteome</keyword>
<dbReference type="Proteomes" id="UP000289260">
    <property type="component" value="Chromosome"/>
</dbReference>
<dbReference type="EMBL" id="CP035806">
    <property type="protein sequence ID" value="QBE48069.1"/>
    <property type="molecule type" value="Genomic_DNA"/>
</dbReference>
<dbReference type="AlphaFoldDB" id="A0A4V0Z1D9"/>
<dbReference type="SUPFAM" id="SSF51338">
    <property type="entry name" value="Composite domain of metallo-dependent hydrolases"/>
    <property type="match status" value="1"/>
</dbReference>
<dbReference type="GO" id="GO:0016810">
    <property type="term" value="F:hydrolase activity, acting on carbon-nitrogen (but not peptide) bonds"/>
    <property type="evidence" value="ECO:0007669"/>
    <property type="project" value="InterPro"/>
</dbReference>
<dbReference type="InterPro" id="IPR006680">
    <property type="entry name" value="Amidohydro-rel"/>
</dbReference>
<keyword evidence="2" id="KW-0378">Hydrolase</keyword>
<accession>A0A4V0Z1D9</accession>
<organism evidence="2 3">
    <name type="scientific">Leucobacter triazinivorans</name>
    <dbReference type="NCBI Taxonomy" id="1784719"/>
    <lineage>
        <taxon>Bacteria</taxon>
        <taxon>Bacillati</taxon>
        <taxon>Actinomycetota</taxon>
        <taxon>Actinomycetes</taxon>
        <taxon>Micrococcales</taxon>
        <taxon>Microbacteriaceae</taxon>
        <taxon>Leucobacter</taxon>
    </lineage>
</organism>
<dbReference type="KEGG" id="ltr:EVS81_03855"/>
<evidence type="ECO:0000313" key="2">
    <source>
        <dbReference type="EMBL" id="QBE48069.1"/>
    </source>
</evidence>
<dbReference type="RefSeq" id="WP_130109218.1">
    <property type="nucleotide sequence ID" value="NZ_CP035806.1"/>
</dbReference>
<dbReference type="PANTHER" id="PTHR43135">
    <property type="entry name" value="ALPHA-D-RIBOSE 1-METHYLPHOSPHONATE 5-TRIPHOSPHATE DIPHOSPHATASE"/>
    <property type="match status" value="1"/>
</dbReference>
<reference evidence="2 3" key="1">
    <citation type="submission" date="2019-02" db="EMBL/GenBank/DDBJ databases">
        <authorList>
            <person name="Sun L."/>
            <person name="Pan D."/>
            <person name="Wu X."/>
        </authorList>
    </citation>
    <scope>NUCLEOTIDE SEQUENCE [LARGE SCALE GENOMIC DNA]</scope>
    <source>
        <strain evidence="2 3">JW-1</strain>
    </source>
</reference>
<dbReference type="InterPro" id="IPR011059">
    <property type="entry name" value="Metal-dep_hydrolase_composite"/>
</dbReference>
<protein>
    <submittedName>
        <fullName evidence="2">Amidohydrolase</fullName>
    </submittedName>
</protein>
<dbReference type="Gene3D" id="3.20.20.140">
    <property type="entry name" value="Metal-dependent hydrolases"/>
    <property type="match status" value="1"/>
</dbReference>
<sequence>MSSGSLAIVGAGAILSGDWRAPVVQGADTVIVRDGMISAVGREADLRSEIAASEQTVDAVGTTVAPGLIDSHCHVVLGDYTPRQKTVDFLASYVHGGITSVVSPGEIHAPGRPSSAIGVKALAIAAKECFDNFRPGGMTVHAGAVVLEPTLQERDFADLQEAGVRLAKFGFGRYADPADGVDQVRWAKQHGITVMSHSGGASIPGSKPITPEHLRTLAPHVCGHVNGGPTALDEAGVDLIMDETDMALQLVQAGNLRSAVRIINRAAEREIFDRVVIGSDTPTGTGVMPLGVLKTVAELSSLSEVDPARVWAAASGSNARVWNLPAGFVEPGRAADLVVLDAPWGSTREDALGALAVGDIPGISAVITSGVVRTLRSRNTPQAARAAEVTPRIEHLEHAGH</sequence>
<dbReference type="InterPro" id="IPR051781">
    <property type="entry name" value="Metallo-dep_Hydrolase"/>
</dbReference>
<dbReference type="Pfam" id="PF01979">
    <property type="entry name" value="Amidohydro_1"/>
    <property type="match status" value="1"/>
</dbReference>